<evidence type="ECO:0000256" key="1">
    <source>
        <dbReference type="ARBA" id="ARBA00002978"/>
    </source>
</evidence>
<dbReference type="PANTHER" id="PTHR47549:SF3">
    <property type="entry name" value="GOLGI APPARATUS MEMBRANE PROTEIN TVP38"/>
    <property type="match status" value="1"/>
</dbReference>
<feature type="region of interest" description="Disordered" evidence="10">
    <location>
        <begin position="327"/>
        <end position="372"/>
    </location>
</feature>
<evidence type="ECO:0000313" key="14">
    <source>
        <dbReference type="Proteomes" id="UP000054538"/>
    </source>
</evidence>
<dbReference type="PANTHER" id="PTHR47549">
    <property type="entry name" value="GOLGI APPARATUS MEMBRANE PROTEIN TVP38-RELATED"/>
    <property type="match status" value="1"/>
</dbReference>
<evidence type="ECO:0000259" key="12">
    <source>
        <dbReference type="Pfam" id="PF09335"/>
    </source>
</evidence>
<keyword evidence="6 11" id="KW-0812">Transmembrane</keyword>
<evidence type="ECO:0000256" key="9">
    <source>
        <dbReference type="ARBA" id="ARBA00023136"/>
    </source>
</evidence>
<feature type="domain" description="VTT" evidence="12">
    <location>
        <begin position="132"/>
        <end position="247"/>
    </location>
</feature>
<evidence type="ECO:0000256" key="7">
    <source>
        <dbReference type="ARBA" id="ARBA00022989"/>
    </source>
</evidence>
<feature type="transmembrane region" description="Helical" evidence="11">
    <location>
        <begin position="269"/>
        <end position="290"/>
    </location>
</feature>
<dbReference type="InterPro" id="IPR051076">
    <property type="entry name" value="Golgi_membrane_TVP38/TMEM64"/>
</dbReference>
<evidence type="ECO:0000256" key="4">
    <source>
        <dbReference type="ARBA" id="ARBA00013533"/>
    </source>
</evidence>
<dbReference type="InParanoid" id="A0A0D0E653"/>
<evidence type="ECO:0000256" key="3">
    <source>
        <dbReference type="ARBA" id="ARBA00008640"/>
    </source>
</evidence>
<dbReference type="Proteomes" id="UP000054538">
    <property type="component" value="Unassembled WGS sequence"/>
</dbReference>
<dbReference type="OrthoDB" id="166803at2759"/>
<sequence length="372" mass="41177">MALKHPSDSSILDEKLGAPSSSDISSSSWSSQPRSTHRPAPLLFTSSSSSGRSQPLRYVRPRGLRIWNLFKQWLPVLAYGATSLGFVLAIAFWKTEVFDGLDQLSHWLRNDEYFGYTVLFCLIFVTTFPPFPLYSTLITLSGYTYGPWTGAVISYTAALSGAVVVFSLSRTFLREPIARWLQSTRALCRAVRAIERRPSLLFLVRLAPYPYNVLNALLAATTLDMNTYVMCTGLSLLKVIIHTSIGAGIRSFSTKELEGAPEEEKEDGWSNVWTIGGILLCIALFVYLSWVARRAVDDELEDDMEASNGASEERVAFLSQDVPLDDEAELQPYGQPPTGSRSRENMSEAQLVPHGLASSRRGDVRSMSVVGV</sequence>
<reference evidence="14" key="2">
    <citation type="submission" date="2015-01" db="EMBL/GenBank/DDBJ databases">
        <title>Evolutionary Origins and Diversification of the Mycorrhizal Mutualists.</title>
        <authorList>
            <consortium name="DOE Joint Genome Institute"/>
            <consortium name="Mycorrhizal Genomics Consortium"/>
            <person name="Kohler A."/>
            <person name="Kuo A."/>
            <person name="Nagy L.G."/>
            <person name="Floudas D."/>
            <person name="Copeland A."/>
            <person name="Barry K.W."/>
            <person name="Cichocki N."/>
            <person name="Veneault-Fourrey C."/>
            <person name="LaButti K."/>
            <person name="Lindquist E.A."/>
            <person name="Lipzen A."/>
            <person name="Lundell T."/>
            <person name="Morin E."/>
            <person name="Murat C."/>
            <person name="Riley R."/>
            <person name="Ohm R."/>
            <person name="Sun H."/>
            <person name="Tunlid A."/>
            <person name="Henrissat B."/>
            <person name="Grigoriev I.V."/>
            <person name="Hibbett D.S."/>
            <person name="Martin F."/>
        </authorList>
    </citation>
    <scope>NUCLEOTIDE SEQUENCE [LARGE SCALE GENOMIC DNA]</scope>
    <source>
        <strain evidence="14">Ve08.2h10</strain>
    </source>
</reference>
<keyword evidence="9 11" id="KW-0472">Membrane</keyword>
<comment type="function">
    <text evidence="1">Golgi membrane protein involved in vesicular trafficking and spindle migration.</text>
</comment>
<keyword evidence="7 11" id="KW-1133">Transmembrane helix</keyword>
<dbReference type="AlphaFoldDB" id="A0A0D0E653"/>
<evidence type="ECO:0000256" key="10">
    <source>
        <dbReference type="SAM" id="MobiDB-lite"/>
    </source>
</evidence>
<evidence type="ECO:0000313" key="13">
    <source>
        <dbReference type="EMBL" id="KIL00362.1"/>
    </source>
</evidence>
<feature type="transmembrane region" description="Helical" evidence="11">
    <location>
        <begin position="73"/>
        <end position="93"/>
    </location>
</feature>
<feature type="region of interest" description="Disordered" evidence="10">
    <location>
        <begin position="1"/>
        <end position="54"/>
    </location>
</feature>
<dbReference type="GO" id="GO:0000139">
    <property type="term" value="C:Golgi membrane"/>
    <property type="evidence" value="ECO:0007669"/>
    <property type="project" value="UniProtKB-SubCell"/>
</dbReference>
<organism evidence="13 14">
    <name type="scientific">Paxillus rubicundulus Ve08.2h10</name>
    <dbReference type="NCBI Taxonomy" id="930991"/>
    <lineage>
        <taxon>Eukaryota</taxon>
        <taxon>Fungi</taxon>
        <taxon>Dikarya</taxon>
        <taxon>Basidiomycota</taxon>
        <taxon>Agaricomycotina</taxon>
        <taxon>Agaricomycetes</taxon>
        <taxon>Agaricomycetidae</taxon>
        <taxon>Boletales</taxon>
        <taxon>Paxilineae</taxon>
        <taxon>Paxillaceae</taxon>
        <taxon>Paxillus</taxon>
    </lineage>
</organism>
<evidence type="ECO:0000256" key="5">
    <source>
        <dbReference type="ARBA" id="ARBA00020673"/>
    </source>
</evidence>
<evidence type="ECO:0000256" key="11">
    <source>
        <dbReference type="SAM" id="Phobius"/>
    </source>
</evidence>
<comment type="similarity">
    <text evidence="3">Belongs to the TVP38/TMEM64 family.</text>
</comment>
<comment type="subcellular location">
    <subcellularLocation>
        <location evidence="2">Golgi apparatus membrane</location>
        <topology evidence="2">Multi-pass membrane protein</topology>
    </subcellularLocation>
</comment>
<protein>
    <recommendedName>
        <fullName evidence="4">Golgi apparatus membrane protein TVP38</fullName>
    </recommendedName>
    <alternativeName>
        <fullName evidence="5">Golgi apparatus membrane protein tvp38</fullName>
    </alternativeName>
</protein>
<evidence type="ECO:0000256" key="8">
    <source>
        <dbReference type="ARBA" id="ARBA00023034"/>
    </source>
</evidence>
<name>A0A0D0E653_9AGAM</name>
<feature type="compositionally biased region" description="Low complexity" evidence="10">
    <location>
        <begin position="20"/>
        <end position="34"/>
    </location>
</feature>
<keyword evidence="14" id="KW-1185">Reference proteome</keyword>
<reference evidence="13 14" key="1">
    <citation type="submission" date="2014-04" db="EMBL/GenBank/DDBJ databases">
        <authorList>
            <consortium name="DOE Joint Genome Institute"/>
            <person name="Kuo A."/>
            <person name="Kohler A."/>
            <person name="Jargeat P."/>
            <person name="Nagy L.G."/>
            <person name="Floudas D."/>
            <person name="Copeland A."/>
            <person name="Barry K.W."/>
            <person name="Cichocki N."/>
            <person name="Veneault-Fourrey C."/>
            <person name="LaButti K."/>
            <person name="Lindquist E.A."/>
            <person name="Lipzen A."/>
            <person name="Lundell T."/>
            <person name="Morin E."/>
            <person name="Murat C."/>
            <person name="Sun H."/>
            <person name="Tunlid A."/>
            <person name="Henrissat B."/>
            <person name="Grigoriev I.V."/>
            <person name="Hibbett D.S."/>
            <person name="Martin F."/>
            <person name="Nordberg H.P."/>
            <person name="Cantor M.N."/>
            <person name="Hua S.X."/>
        </authorList>
    </citation>
    <scope>NUCLEOTIDE SEQUENCE [LARGE SCALE GENOMIC DNA]</scope>
    <source>
        <strain evidence="13 14">Ve08.2h10</strain>
    </source>
</reference>
<keyword evidence="8" id="KW-0333">Golgi apparatus</keyword>
<dbReference type="GO" id="GO:0016192">
    <property type="term" value="P:vesicle-mediated transport"/>
    <property type="evidence" value="ECO:0007669"/>
    <property type="project" value="TreeGrafter"/>
</dbReference>
<evidence type="ECO:0000256" key="2">
    <source>
        <dbReference type="ARBA" id="ARBA00004653"/>
    </source>
</evidence>
<dbReference type="STRING" id="930991.A0A0D0E653"/>
<feature type="transmembrane region" description="Helical" evidence="11">
    <location>
        <begin position="113"/>
        <end position="132"/>
    </location>
</feature>
<feature type="transmembrane region" description="Helical" evidence="11">
    <location>
        <begin position="152"/>
        <end position="173"/>
    </location>
</feature>
<dbReference type="InterPro" id="IPR032816">
    <property type="entry name" value="VTT_dom"/>
</dbReference>
<dbReference type="GO" id="GO:0000022">
    <property type="term" value="P:mitotic spindle elongation"/>
    <property type="evidence" value="ECO:0007669"/>
    <property type="project" value="TreeGrafter"/>
</dbReference>
<gene>
    <name evidence="13" type="ORF">PAXRUDRAFT_821734</name>
</gene>
<accession>A0A0D0E653</accession>
<dbReference type="Pfam" id="PF09335">
    <property type="entry name" value="VTT_dom"/>
    <property type="match status" value="1"/>
</dbReference>
<dbReference type="HOGENOM" id="CLU_036940_0_1_1"/>
<proteinExistence type="inferred from homology"/>
<dbReference type="EMBL" id="KN824835">
    <property type="protein sequence ID" value="KIL00362.1"/>
    <property type="molecule type" value="Genomic_DNA"/>
</dbReference>
<evidence type="ECO:0000256" key="6">
    <source>
        <dbReference type="ARBA" id="ARBA00022692"/>
    </source>
</evidence>